<dbReference type="PANTHER" id="PTHR10039:SF15">
    <property type="entry name" value="NACHT DOMAIN-CONTAINING PROTEIN"/>
    <property type="match status" value="1"/>
</dbReference>
<protein>
    <recommendedName>
        <fullName evidence="4">Nephrocystin 3-like N-terminal domain-containing protein</fullName>
    </recommendedName>
</protein>
<feature type="repeat" description="ANK" evidence="2">
    <location>
        <begin position="646"/>
        <end position="668"/>
    </location>
</feature>
<feature type="repeat" description="ANK" evidence="2">
    <location>
        <begin position="613"/>
        <end position="645"/>
    </location>
</feature>
<feature type="domain" description="Nephrocystin 3-like N-terminal" evidence="4">
    <location>
        <begin position="130"/>
        <end position="277"/>
    </location>
</feature>
<dbReference type="Pfam" id="PF24883">
    <property type="entry name" value="NPHP3_N"/>
    <property type="match status" value="1"/>
</dbReference>
<evidence type="ECO:0000256" key="3">
    <source>
        <dbReference type="SAM" id="MobiDB-lite"/>
    </source>
</evidence>
<dbReference type="InterPro" id="IPR056884">
    <property type="entry name" value="NPHP3-like_N"/>
</dbReference>
<dbReference type="OrthoDB" id="448455at2759"/>
<dbReference type="InterPro" id="IPR036770">
    <property type="entry name" value="Ankyrin_rpt-contain_sf"/>
</dbReference>
<comment type="caution">
    <text evidence="5">The sequence shown here is derived from an EMBL/GenBank/DDBJ whole genome shotgun (WGS) entry which is preliminary data.</text>
</comment>
<keyword evidence="2" id="KW-0040">ANK repeat</keyword>
<reference evidence="5 6" key="1">
    <citation type="journal article" date="2020" name="ISME J.">
        <title>Uncovering the hidden diversity of litter-decomposition mechanisms in mushroom-forming fungi.</title>
        <authorList>
            <person name="Floudas D."/>
            <person name="Bentzer J."/>
            <person name="Ahren D."/>
            <person name="Johansson T."/>
            <person name="Persson P."/>
            <person name="Tunlid A."/>
        </authorList>
    </citation>
    <scope>NUCLEOTIDE SEQUENCE [LARGE SCALE GENOMIC DNA]</scope>
    <source>
        <strain evidence="5 6">CBS 175.51</strain>
    </source>
</reference>
<gene>
    <name evidence="5" type="ORF">D9611_007426</name>
</gene>
<feature type="compositionally biased region" description="Polar residues" evidence="3">
    <location>
        <begin position="1"/>
        <end position="13"/>
    </location>
</feature>
<dbReference type="Gene3D" id="1.25.40.20">
    <property type="entry name" value="Ankyrin repeat-containing domain"/>
    <property type="match status" value="3"/>
</dbReference>
<dbReference type="Proteomes" id="UP000541558">
    <property type="component" value="Unassembled WGS sequence"/>
</dbReference>
<evidence type="ECO:0000259" key="4">
    <source>
        <dbReference type="Pfam" id="PF24883"/>
    </source>
</evidence>
<dbReference type="Gene3D" id="3.40.50.300">
    <property type="entry name" value="P-loop containing nucleotide triphosphate hydrolases"/>
    <property type="match status" value="1"/>
</dbReference>
<evidence type="ECO:0000256" key="2">
    <source>
        <dbReference type="PROSITE-ProRule" id="PRU00023"/>
    </source>
</evidence>
<dbReference type="InterPro" id="IPR002110">
    <property type="entry name" value="Ankyrin_rpt"/>
</dbReference>
<dbReference type="SUPFAM" id="SSF48403">
    <property type="entry name" value="Ankyrin repeat"/>
    <property type="match status" value="2"/>
</dbReference>
<proteinExistence type="predicted"/>
<dbReference type="PROSITE" id="PS50297">
    <property type="entry name" value="ANK_REP_REGION"/>
    <property type="match status" value="2"/>
</dbReference>
<evidence type="ECO:0000313" key="5">
    <source>
        <dbReference type="EMBL" id="KAF5340616.1"/>
    </source>
</evidence>
<evidence type="ECO:0000313" key="6">
    <source>
        <dbReference type="Proteomes" id="UP000541558"/>
    </source>
</evidence>
<organism evidence="5 6">
    <name type="scientific">Ephemerocybe angulata</name>
    <dbReference type="NCBI Taxonomy" id="980116"/>
    <lineage>
        <taxon>Eukaryota</taxon>
        <taxon>Fungi</taxon>
        <taxon>Dikarya</taxon>
        <taxon>Basidiomycota</taxon>
        <taxon>Agaricomycotina</taxon>
        <taxon>Agaricomycetes</taxon>
        <taxon>Agaricomycetidae</taxon>
        <taxon>Agaricales</taxon>
        <taxon>Agaricineae</taxon>
        <taxon>Psathyrellaceae</taxon>
        <taxon>Ephemerocybe</taxon>
    </lineage>
</organism>
<accession>A0A8H5FKY9</accession>
<dbReference type="Pfam" id="PF12796">
    <property type="entry name" value="Ank_2"/>
    <property type="match status" value="2"/>
</dbReference>
<name>A0A8H5FKY9_9AGAR</name>
<dbReference type="PROSITE" id="PS50088">
    <property type="entry name" value="ANK_REPEAT"/>
    <property type="match status" value="2"/>
</dbReference>
<keyword evidence="1" id="KW-0677">Repeat</keyword>
<keyword evidence="6" id="KW-1185">Reference proteome</keyword>
<dbReference type="SMART" id="SM00248">
    <property type="entry name" value="ANK"/>
    <property type="match status" value="8"/>
</dbReference>
<dbReference type="PANTHER" id="PTHR10039">
    <property type="entry name" value="AMELOGENIN"/>
    <property type="match status" value="1"/>
</dbReference>
<feature type="compositionally biased region" description="Basic and acidic residues" evidence="3">
    <location>
        <begin position="45"/>
        <end position="58"/>
    </location>
</feature>
<evidence type="ECO:0000256" key="1">
    <source>
        <dbReference type="ARBA" id="ARBA00022737"/>
    </source>
</evidence>
<dbReference type="EMBL" id="JAACJK010000003">
    <property type="protein sequence ID" value="KAF5340616.1"/>
    <property type="molecule type" value="Genomic_DNA"/>
</dbReference>
<dbReference type="AlphaFoldDB" id="A0A8H5FKY9"/>
<sequence length="1040" mass="117085">MRSHSGATYTSHILPTPPSTVPTATLTPGESMGPGLDSDGFTSKKTADDNSAHPKQEQQHSLQVFPDAQDFSIGSVTTTYVGRDSIQVVHVHATPLDRDADVPLSEILRWLQGPDFLKIFQTSLAQRTPNTGVWFIRSKEFCDFVQGDRVIVWGVGMPGSGKTILSSFSLKYLKEKFAGTQYVAVVGAFLRYTEDRSTRDILAGLIRQLVERHEQAYNYMKTIYFTAQNEVLSEAELVDVFQGAVGLFSKVFIVIDGLDEANDIVKDGLLRVLPSLGANALITSRPLDLFKHHIPDALHILVEARTGDIDIFVQETIKSNSRLGAIIRGDPSLVELLKSRIKESSKGMFLVARLQMEVILQNPRCVNSLLKALNKLPSGVDDMYRHSLQRVNAQAADDVSIAHRVFLWLLHAREPPSAEELQHALATSFTTLTYDAGDLVPIPTILSTCGGLVTVELRKREGLHRRGSYYNEIRFIHYTAHKYIEGLVFPDLPPPQTFMAVTCLAYLARHDGILQRWRWDGDSKFLASYISSQALLDYADWNWGIHAHLSQREGALHPCIPDYLARYASLKLINHRFHKGEPQDRLPTILHLAAMYGLIDIIVSNPFPLPIARGDTPFHYAAKWGQVEALKALCALHAGVNAQNDEGMTPLMAACQEGQTEIVRLLLSQLIVKLNVRDDSGRTAFWHACVSRNNDIPMLFVSWNPNLEVAISDEEGDTAFMMACRGGLVEMVTWFLSQASSEVFLCQTNVYGETALLQLCRYEGDPNPSHQDRLKVIVDLLLRYRCDPQIQDTRYGRSPFLWAAARGSQDSFYFMKRLLDALPAIDIAQRDRRGRHALMLSLVDPLTRRRTVEFLLSLPAIDINAQDEDGRTSLMYACAYANREAVSILLSNSSINLRLVDKQGHSALYWGCASISERAVTENLQMLFEYDWEPSLVRKTVLTSVENASKERHEWAEDDFREYRRLGFTMDDSEWWDARSAVLEQLIWKEISPETFHAFTWTLDNVDTVLLLAHARGLRCRSAVRRILKNCGAFGQRSSY</sequence>
<feature type="region of interest" description="Disordered" evidence="3">
    <location>
        <begin position="1"/>
        <end position="63"/>
    </location>
</feature>
<dbReference type="InterPro" id="IPR027417">
    <property type="entry name" value="P-loop_NTPase"/>
</dbReference>
<dbReference type="SUPFAM" id="SSF52540">
    <property type="entry name" value="P-loop containing nucleoside triphosphate hydrolases"/>
    <property type="match status" value="1"/>
</dbReference>